<proteinExistence type="predicted"/>
<gene>
    <name evidence="1" type="ORF">CK620_13535</name>
</gene>
<dbReference type="AlphaFoldDB" id="A0A2A2A6I9"/>
<reference evidence="1 2" key="1">
    <citation type="submission" date="2017-08" db="EMBL/GenBank/DDBJ databases">
        <title>WGS of Clinical strains of the CDC Group NO-1 linked to zoonotic infections in humans.</title>
        <authorList>
            <person name="Bernier A.-M."/>
            <person name="Bernard K."/>
        </authorList>
    </citation>
    <scope>NUCLEOTIDE SEQUENCE [LARGE SCALE GENOMIC DNA]</scope>
    <source>
        <strain evidence="1 2">NML03-0146</strain>
    </source>
</reference>
<evidence type="ECO:0000313" key="2">
    <source>
        <dbReference type="Proteomes" id="UP000217999"/>
    </source>
</evidence>
<evidence type="ECO:0000313" key="1">
    <source>
        <dbReference type="EMBL" id="PAT32890.1"/>
    </source>
</evidence>
<organism evidence="1 2">
    <name type="scientific">Vandammella animalimorsus</name>
    <dbReference type="NCBI Taxonomy" id="2029117"/>
    <lineage>
        <taxon>Bacteria</taxon>
        <taxon>Pseudomonadati</taxon>
        <taxon>Pseudomonadota</taxon>
        <taxon>Betaproteobacteria</taxon>
        <taxon>Burkholderiales</taxon>
        <taxon>Comamonadaceae</taxon>
        <taxon>Vandammella</taxon>
    </lineage>
</organism>
<dbReference type="RefSeq" id="WP_095550757.1">
    <property type="nucleotide sequence ID" value="NZ_NSJF01000010.1"/>
</dbReference>
<dbReference type="Proteomes" id="UP000217999">
    <property type="component" value="Unassembled WGS sequence"/>
</dbReference>
<protein>
    <submittedName>
        <fullName evidence="1">Uncharacterized protein</fullName>
    </submittedName>
</protein>
<sequence length="176" mass="19821">MKKWRPPKNLVREIRALRGWVPRTFWGCPDPGIAFGIGTRDTPTVGGQQVVDYHYEIKRVWKFPGSTSAPPTHLVLTIDIYYASGDAERAGHAFDVDQWEARKQTVWASPPNRTAYRELARLARTLLSGRDATLADGSCIRSMGAMQTKRTERMATTAEHLARRRKNHAAEEAACD</sequence>
<comment type="caution">
    <text evidence="1">The sequence shown here is derived from an EMBL/GenBank/DDBJ whole genome shotgun (WGS) entry which is preliminary data.</text>
</comment>
<name>A0A2A2A6I9_9BURK</name>
<dbReference type="EMBL" id="NSJF01000010">
    <property type="protein sequence ID" value="PAT32890.1"/>
    <property type="molecule type" value="Genomic_DNA"/>
</dbReference>
<accession>A0A2A2A6I9</accession>